<dbReference type="SUPFAM" id="SSF88659">
    <property type="entry name" value="Sigma3 and sigma4 domains of RNA polymerase sigma factors"/>
    <property type="match status" value="1"/>
</dbReference>
<organism evidence="4 5">
    <name type="scientific">Symplocastrum torsivum CPER-KK1</name>
    <dbReference type="NCBI Taxonomy" id="450513"/>
    <lineage>
        <taxon>Bacteria</taxon>
        <taxon>Bacillati</taxon>
        <taxon>Cyanobacteriota</taxon>
        <taxon>Cyanophyceae</taxon>
        <taxon>Oscillatoriophycideae</taxon>
        <taxon>Oscillatoriales</taxon>
        <taxon>Microcoleaceae</taxon>
        <taxon>Symplocastrum</taxon>
    </lineage>
</organism>
<sequence length="295" mass="33649">MNHLEQFEQHRSLLFSLAYRMLSSVSDAEDMVQEAFLRWQQVPEATVRLPKTYLSSIVTRLCIDHLRSARVQREQYVGTWLPEPLVTQSTTDPIEVAELADSLSIAFLVMLERLSPTERAVLLLRKVFDYSYADIGQILHKGEVNCRQILRRAKQKLTSKAFDLNMPLQQQEELTEQFLQTWMQADMQSLLTLVAEGATFWADGGGKVVAAVNPLYGARKIVRFLIATRHSKVLPDVTSQRIYMNGQPGIINSVNGHLHSVFSFEFANGHIQSIFAVVNPDKLQQILERQPRLEI</sequence>
<dbReference type="InterPro" id="IPR013324">
    <property type="entry name" value="RNA_pol_sigma_r3/r4-like"/>
</dbReference>
<dbReference type="InterPro" id="IPR013325">
    <property type="entry name" value="RNA_pol_sigma_r2"/>
</dbReference>
<name>A0A951PGL0_9CYAN</name>
<dbReference type="NCBIfam" id="NF007214">
    <property type="entry name" value="PRK09636.1"/>
    <property type="match status" value="1"/>
</dbReference>
<evidence type="ECO:0000313" key="4">
    <source>
        <dbReference type="EMBL" id="MBW4543176.1"/>
    </source>
</evidence>
<dbReference type="Pfam" id="PF08281">
    <property type="entry name" value="Sigma70_r4_2"/>
    <property type="match status" value="1"/>
</dbReference>
<evidence type="ECO:0000256" key="1">
    <source>
        <dbReference type="ARBA" id="ARBA00011344"/>
    </source>
</evidence>
<dbReference type="GO" id="GO:0006352">
    <property type="term" value="P:DNA-templated transcription initiation"/>
    <property type="evidence" value="ECO:0007669"/>
    <property type="project" value="InterPro"/>
</dbReference>
<dbReference type="SUPFAM" id="SSF54427">
    <property type="entry name" value="NTF2-like"/>
    <property type="match status" value="1"/>
</dbReference>
<dbReference type="AlphaFoldDB" id="A0A951PGL0"/>
<protein>
    <submittedName>
        <fullName evidence="4">RNA polymerase sigma-70 factor</fullName>
    </submittedName>
</protein>
<dbReference type="InterPro" id="IPR013249">
    <property type="entry name" value="RNA_pol_sigma70_r4_t2"/>
</dbReference>
<evidence type="ECO:0000313" key="5">
    <source>
        <dbReference type="Proteomes" id="UP000753908"/>
    </source>
</evidence>
<dbReference type="GO" id="GO:0016987">
    <property type="term" value="F:sigma factor activity"/>
    <property type="evidence" value="ECO:0007669"/>
    <property type="project" value="InterPro"/>
</dbReference>
<dbReference type="NCBIfam" id="TIGR02957">
    <property type="entry name" value="SigX4"/>
    <property type="match status" value="1"/>
</dbReference>
<dbReference type="PANTHER" id="PTHR30173:SF36">
    <property type="entry name" value="ECF RNA POLYMERASE SIGMA FACTOR SIGJ"/>
    <property type="match status" value="1"/>
</dbReference>
<dbReference type="NCBIfam" id="TIGR02937">
    <property type="entry name" value="sigma70-ECF"/>
    <property type="match status" value="1"/>
</dbReference>
<evidence type="ECO:0000259" key="2">
    <source>
        <dbReference type="Pfam" id="PF04542"/>
    </source>
</evidence>
<feature type="domain" description="RNA polymerase sigma-70 region 2" evidence="2">
    <location>
        <begin position="7"/>
        <end position="70"/>
    </location>
</feature>
<dbReference type="Gene3D" id="1.10.1740.10">
    <property type="match status" value="1"/>
</dbReference>
<gene>
    <name evidence="4" type="ORF">KME25_01820</name>
</gene>
<dbReference type="InterPro" id="IPR007627">
    <property type="entry name" value="RNA_pol_sigma70_r2"/>
</dbReference>
<dbReference type="GO" id="GO:0003677">
    <property type="term" value="F:DNA binding"/>
    <property type="evidence" value="ECO:0007669"/>
    <property type="project" value="InterPro"/>
</dbReference>
<dbReference type="SUPFAM" id="SSF88946">
    <property type="entry name" value="Sigma2 domain of RNA polymerase sigma factors"/>
    <property type="match status" value="1"/>
</dbReference>
<reference evidence="4" key="2">
    <citation type="journal article" date="2022" name="Microbiol. Resour. Announc.">
        <title>Metagenome Sequencing to Explore Phylogenomics of Terrestrial Cyanobacteria.</title>
        <authorList>
            <person name="Ward R.D."/>
            <person name="Stajich J.E."/>
            <person name="Johansen J.R."/>
            <person name="Huntemann M."/>
            <person name="Clum A."/>
            <person name="Foster B."/>
            <person name="Foster B."/>
            <person name="Roux S."/>
            <person name="Palaniappan K."/>
            <person name="Varghese N."/>
            <person name="Mukherjee S."/>
            <person name="Reddy T.B.K."/>
            <person name="Daum C."/>
            <person name="Copeland A."/>
            <person name="Chen I.A."/>
            <person name="Ivanova N.N."/>
            <person name="Kyrpides N.C."/>
            <person name="Shapiro N."/>
            <person name="Eloe-Fadrosh E.A."/>
            <person name="Pietrasiak N."/>
        </authorList>
    </citation>
    <scope>NUCLEOTIDE SEQUENCE</scope>
    <source>
        <strain evidence="4">CPER-KK1</strain>
    </source>
</reference>
<feature type="domain" description="RNA polymerase sigma factor 70 region 4 type 2" evidence="3">
    <location>
        <begin position="106"/>
        <end position="157"/>
    </location>
</feature>
<comment type="caution">
    <text evidence="4">The sequence shown here is derived from an EMBL/GenBank/DDBJ whole genome shotgun (WGS) entry which is preliminary data.</text>
</comment>
<comment type="subunit">
    <text evidence="1">Interacts transiently with the RNA polymerase catalytic core formed by RpoA, RpoB, RpoC and RpoZ (2 alpha, 1 beta, 1 beta' and 1 omega subunit) to form the RNA polymerase holoenzyme that can initiate transcription.</text>
</comment>
<evidence type="ECO:0000259" key="3">
    <source>
        <dbReference type="Pfam" id="PF08281"/>
    </source>
</evidence>
<dbReference type="CDD" id="cd06171">
    <property type="entry name" value="Sigma70_r4"/>
    <property type="match status" value="1"/>
</dbReference>
<dbReference type="InterPro" id="IPR014303">
    <property type="entry name" value="RNA_pol_sigma-70_ECF"/>
</dbReference>
<dbReference type="PANTHER" id="PTHR30173">
    <property type="entry name" value="SIGMA 19 FACTOR"/>
    <property type="match status" value="1"/>
</dbReference>
<dbReference type="InterPro" id="IPR036388">
    <property type="entry name" value="WH-like_DNA-bd_sf"/>
</dbReference>
<dbReference type="Gene3D" id="1.10.10.10">
    <property type="entry name" value="Winged helix-like DNA-binding domain superfamily/Winged helix DNA-binding domain"/>
    <property type="match status" value="1"/>
</dbReference>
<dbReference type="Proteomes" id="UP000753908">
    <property type="component" value="Unassembled WGS sequence"/>
</dbReference>
<dbReference type="EMBL" id="JAHHIF010000002">
    <property type="protein sequence ID" value="MBW4543176.1"/>
    <property type="molecule type" value="Genomic_DNA"/>
</dbReference>
<dbReference type="InterPro" id="IPR052704">
    <property type="entry name" value="ECF_Sigma-70_Domain"/>
</dbReference>
<proteinExistence type="predicted"/>
<dbReference type="Pfam" id="PF04542">
    <property type="entry name" value="Sigma70_r2"/>
    <property type="match status" value="1"/>
</dbReference>
<accession>A0A951PGL0</accession>
<dbReference type="InterPro" id="IPR032710">
    <property type="entry name" value="NTF2-like_dom_sf"/>
</dbReference>
<dbReference type="InterPro" id="IPR014284">
    <property type="entry name" value="RNA_pol_sigma-70_dom"/>
</dbReference>
<reference evidence="4" key="1">
    <citation type="submission" date="2021-05" db="EMBL/GenBank/DDBJ databases">
        <authorList>
            <person name="Pietrasiak N."/>
            <person name="Ward R."/>
            <person name="Stajich J.E."/>
            <person name="Kurbessoian T."/>
        </authorList>
    </citation>
    <scope>NUCLEOTIDE SEQUENCE</scope>
    <source>
        <strain evidence="4">CPER-KK1</strain>
    </source>
</reference>